<dbReference type="InterPro" id="IPR000182">
    <property type="entry name" value="GNAT_dom"/>
</dbReference>
<keyword evidence="4" id="KW-1185">Reference proteome</keyword>
<dbReference type="PANTHER" id="PTHR31435:SF10">
    <property type="entry name" value="BSR4717 PROTEIN"/>
    <property type="match status" value="1"/>
</dbReference>
<dbReference type="InterPro" id="IPR045057">
    <property type="entry name" value="Gcn5-rel_NAT"/>
</dbReference>
<evidence type="ECO:0000259" key="2">
    <source>
        <dbReference type="PROSITE" id="PS51729"/>
    </source>
</evidence>
<feature type="domain" description="N-acetyltransferase" evidence="1">
    <location>
        <begin position="1"/>
        <end position="79"/>
    </location>
</feature>
<dbReference type="InterPro" id="IPR031165">
    <property type="entry name" value="GNAT_YJDJ"/>
</dbReference>
<dbReference type="CDD" id="cd04301">
    <property type="entry name" value="NAT_SF"/>
    <property type="match status" value="1"/>
</dbReference>
<dbReference type="PANTHER" id="PTHR31435">
    <property type="entry name" value="PROTEIN NATD1"/>
    <property type="match status" value="1"/>
</dbReference>
<evidence type="ECO:0000313" key="4">
    <source>
        <dbReference type="Proteomes" id="UP000245488"/>
    </source>
</evidence>
<dbReference type="Proteomes" id="UP000245488">
    <property type="component" value="Chromosome"/>
</dbReference>
<dbReference type="InterPro" id="IPR016181">
    <property type="entry name" value="Acyl_CoA_acyltransferase"/>
</dbReference>
<evidence type="ECO:0000259" key="1">
    <source>
        <dbReference type="PROSITE" id="PS51186"/>
    </source>
</evidence>
<dbReference type="Pfam" id="PF14542">
    <property type="entry name" value="Acetyltransf_CG"/>
    <property type="match status" value="1"/>
</dbReference>
<keyword evidence="3" id="KW-0808">Transferase</keyword>
<name>A0A317G5F6_BUTFI</name>
<dbReference type="Gene3D" id="3.40.630.30">
    <property type="match status" value="1"/>
</dbReference>
<dbReference type="SUPFAM" id="SSF55729">
    <property type="entry name" value="Acyl-CoA N-acyltransferases (Nat)"/>
    <property type="match status" value="1"/>
</dbReference>
<evidence type="ECO:0000313" key="3">
    <source>
        <dbReference type="EMBL" id="PWT29294.1"/>
    </source>
</evidence>
<dbReference type="PROSITE" id="PS51729">
    <property type="entry name" value="GNAT_YJDJ"/>
    <property type="match status" value="1"/>
</dbReference>
<organism evidence="3 4">
    <name type="scientific">Butyrivibrio fibrisolvens</name>
    <dbReference type="NCBI Taxonomy" id="831"/>
    <lineage>
        <taxon>Bacteria</taxon>
        <taxon>Bacillati</taxon>
        <taxon>Bacillota</taxon>
        <taxon>Clostridia</taxon>
        <taxon>Lachnospirales</taxon>
        <taxon>Lachnospiraceae</taxon>
        <taxon>Butyrivibrio</taxon>
    </lineage>
</organism>
<dbReference type="RefSeq" id="WP_080655939.1">
    <property type="nucleotide sequence ID" value="NZ_CM009896.1"/>
</dbReference>
<protein>
    <submittedName>
        <fullName evidence="3">N-acetyltransferase</fullName>
    </submittedName>
</protein>
<gene>
    <name evidence="3" type="ORF">CPT75_03545</name>
</gene>
<proteinExistence type="predicted"/>
<dbReference type="GO" id="GO:0016747">
    <property type="term" value="F:acyltransferase activity, transferring groups other than amino-acyl groups"/>
    <property type="evidence" value="ECO:0007669"/>
    <property type="project" value="InterPro"/>
</dbReference>
<accession>A0A317G5F6</accession>
<sequence length="79" mass="8906">MTLDLENNCSIAILDGKKIGECCYQQTNNGWNIYHTGVSSDYQGKGIAKRLVYKVLEEAERNNIKVESTCSYADKLLDK</sequence>
<feature type="domain" description="N-acetyltransferase" evidence="2">
    <location>
        <begin position="2"/>
        <end position="79"/>
    </location>
</feature>
<dbReference type="EMBL" id="NXNG01000001">
    <property type="protein sequence ID" value="PWT29294.1"/>
    <property type="molecule type" value="Genomic_DNA"/>
</dbReference>
<comment type="caution">
    <text evidence="3">The sequence shown here is derived from an EMBL/GenBank/DDBJ whole genome shotgun (WGS) entry which is preliminary data.</text>
</comment>
<dbReference type="AlphaFoldDB" id="A0A317G5F6"/>
<reference evidence="3 4" key="1">
    <citation type="submission" date="2017-09" db="EMBL/GenBank/DDBJ databases">
        <title>High-quality draft genome sequence of Butyrivibrio fibrisolvens INBov1, isolated from cow rumen.</title>
        <authorList>
            <person name="Rodriguez Hernaez J."/>
            <person name="Rivarola M."/>
            <person name="Paniego N."/>
            <person name="Cravero S."/>
            <person name="Ceron Cucchi M."/>
            <person name="Martinez M.C."/>
        </authorList>
    </citation>
    <scope>NUCLEOTIDE SEQUENCE [LARGE SCALE GENOMIC DNA]</scope>
    <source>
        <strain evidence="3 4">INBov1</strain>
    </source>
</reference>
<dbReference type="PROSITE" id="PS51186">
    <property type="entry name" value="GNAT"/>
    <property type="match status" value="1"/>
</dbReference>